<evidence type="ECO:0000256" key="3">
    <source>
        <dbReference type="ARBA" id="ARBA00022679"/>
    </source>
</evidence>
<dbReference type="GO" id="GO:0006633">
    <property type="term" value="P:fatty acid biosynthetic process"/>
    <property type="evidence" value="ECO:0007669"/>
    <property type="project" value="TreeGrafter"/>
</dbReference>
<dbReference type="Pfam" id="PF00698">
    <property type="entry name" value="Acyl_transf_1"/>
    <property type="match status" value="1"/>
</dbReference>
<dbReference type="Gene3D" id="3.40.366.10">
    <property type="entry name" value="Malonyl-Coenzyme A Acyl Carrier Protein, domain 2"/>
    <property type="match status" value="1"/>
</dbReference>
<evidence type="ECO:0000256" key="2">
    <source>
        <dbReference type="ARBA" id="ARBA00013258"/>
    </source>
</evidence>
<dbReference type="InterPro" id="IPR004410">
    <property type="entry name" value="Malonyl_CoA-ACP_transAc_FabD"/>
</dbReference>
<organism evidence="7">
    <name type="scientific">hydrothermal vent metagenome</name>
    <dbReference type="NCBI Taxonomy" id="652676"/>
    <lineage>
        <taxon>unclassified sequences</taxon>
        <taxon>metagenomes</taxon>
        <taxon>ecological metagenomes</taxon>
    </lineage>
</organism>
<keyword evidence="4 7" id="KW-0012">Acyltransferase</keyword>
<dbReference type="InterPro" id="IPR050858">
    <property type="entry name" value="Mal-CoA-ACP_Trans/PKS_FabD"/>
</dbReference>
<feature type="domain" description="Malonyl-CoA:ACP transacylase (MAT)" evidence="6">
    <location>
        <begin position="6"/>
        <end position="306"/>
    </location>
</feature>
<dbReference type="InterPro" id="IPR016035">
    <property type="entry name" value="Acyl_Trfase/lysoPLipase"/>
</dbReference>
<dbReference type="FunFam" id="3.30.70.250:FF:000001">
    <property type="entry name" value="Malonyl CoA-acyl carrier protein transacylase"/>
    <property type="match status" value="1"/>
</dbReference>
<dbReference type="InterPro" id="IPR016036">
    <property type="entry name" value="Malonyl_transacylase_ACP-bd"/>
</dbReference>
<dbReference type="NCBIfam" id="TIGR00128">
    <property type="entry name" value="fabD"/>
    <property type="match status" value="1"/>
</dbReference>
<dbReference type="PIRSF" id="PIRSF000446">
    <property type="entry name" value="Mct"/>
    <property type="match status" value="1"/>
</dbReference>
<reference evidence="7" key="1">
    <citation type="submission" date="2018-06" db="EMBL/GenBank/DDBJ databases">
        <authorList>
            <person name="Zhirakovskaya E."/>
        </authorList>
    </citation>
    <scope>NUCLEOTIDE SEQUENCE</scope>
</reference>
<dbReference type="SUPFAM" id="SSF52151">
    <property type="entry name" value="FabD/lysophospholipase-like"/>
    <property type="match status" value="1"/>
</dbReference>
<gene>
    <name evidence="7" type="ORF">MNBD_GAMMA18-2086</name>
</gene>
<evidence type="ECO:0000256" key="5">
    <source>
        <dbReference type="ARBA" id="ARBA00048462"/>
    </source>
</evidence>
<comment type="similarity">
    <text evidence="1">Belongs to the FabD family.</text>
</comment>
<dbReference type="GO" id="GO:0004314">
    <property type="term" value="F:[acyl-carrier-protein] S-malonyltransferase activity"/>
    <property type="evidence" value="ECO:0007669"/>
    <property type="project" value="UniProtKB-EC"/>
</dbReference>
<dbReference type="PANTHER" id="PTHR42681:SF1">
    <property type="entry name" value="MALONYL-COA-ACYL CARRIER PROTEIN TRANSACYLASE, MITOCHONDRIAL"/>
    <property type="match status" value="1"/>
</dbReference>
<evidence type="ECO:0000259" key="6">
    <source>
        <dbReference type="SMART" id="SM00827"/>
    </source>
</evidence>
<accession>A0A3B0YWV7</accession>
<comment type="catalytic activity">
    <reaction evidence="5">
        <text>holo-[ACP] + malonyl-CoA = malonyl-[ACP] + CoA</text>
        <dbReference type="Rhea" id="RHEA:41792"/>
        <dbReference type="Rhea" id="RHEA-COMP:9623"/>
        <dbReference type="Rhea" id="RHEA-COMP:9685"/>
        <dbReference type="ChEBI" id="CHEBI:57287"/>
        <dbReference type="ChEBI" id="CHEBI:57384"/>
        <dbReference type="ChEBI" id="CHEBI:64479"/>
        <dbReference type="ChEBI" id="CHEBI:78449"/>
        <dbReference type="EC" id="2.3.1.39"/>
    </reaction>
</comment>
<dbReference type="Gene3D" id="3.30.70.250">
    <property type="entry name" value="Malonyl-CoA ACP transacylase, ACP-binding"/>
    <property type="match status" value="1"/>
</dbReference>
<dbReference type="SMART" id="SM00827">
    <property type="entry name" value="PKS_AT"/>
    <property type="match status" value="1"/>
</dbReference>
<dbReference type="AlphaFoldDB" id="A0A3B0YWV7"/>
<dbReference type="EMBL" id="UOFP01000097">
    <property type="protein sequence ID" value="VAW85508.1"/>
    <property type="molecule type" value="Genomic_DNA"/>
</dbReference>
<dbReference type="InterPro" id="IPR014043">
    <property type="entry name" value="Acyl_transferase_dom"/>
</dbReference>
<name>A0A3B0YWV7_9ZZZZ</name>
<proteinExistence type="inferred from homology"/>
<dbReference type="InterPro" id="IPR001227">
    <property type="entry name" value="Ac_transferase_dom_sf"/>
</dbReference>
<evidence type="ECO:0000313" key="7">
    <source>
        <dbReference type="EMBL" id="VAW85508.1"/>
    </source>
</evidence>
<keyword evidence="3 7" id="KW-0808">Transferase</keyword>
<sequence length="308" mass="32288">MSLAFVFPGQGSQSVGMLAELAAAYPVVEETFSQASAVLDYDLWQLIQAGPADALNQTTTTQPAMLAAGVATWRVWQSQTDVMPTLLAGHSLGEYTALVCAGVIAFEDAIKLVAERGRLMQEAVPAGEGGMAAILGLADEAVIAVCARAANGDVVSAVNFNSSGQVVIAGQKSAVERAVTIAKDEGAKRALLLPVSVPSHCSLMAPAADQLRQQMLDIDFSAPMIPVINNVDVKVESDPDAIRDALARQLCQPVRWVETVEMMAAQGVDRLVECGPGKVLAGLTKRIDKSISAQAVFDLATLQKALGM</sequence>
<evidence type="ECO:0000256" key="4">
    <source>
        <dbReference type="ARBA" id="ARBA00023315"/>
    </source>
</evidence>
<dbReference type="SUPFAM" id="SSF55048">
    <property type="entry name" value="Probable ACP-binding domain of malonyl-CoA ACP transacylase"/>
    <property type="match status" value="1"/>
</dbReference>
<evidence type="ECO:0000256" key="1">
    <source>
        <dbReference type="ARBA" id="ARBA00008217"/>
    </source>
</evidence>
<dbReference type="GO" id="GO:0005829">
    <property type="term" value="C:cytosol"/>
    <property type="evidence" value="ECO:0007669"/>
    <property type="project" value="TreeGrafter"/>
</dbReference>
<protein>
    <recommendedName>
        <fullName evidence="2">[acyl-carrier-protein] S-malonyltransferase</fullName>
        <ecNumber evidence="2">2.3.1.39</ecNumber>
    </recommendedName>
</protein>
<dbReference type="PANTHER" id="PTHR42681">
    <property type="entry name" value="MALONYL-COA-ACYL CARRIER PROTEIN TRANSACYLASE, MITOCHONDRIAL"/>
    <property type="match status" value="1"/>
</dbReference>
<dbReference type="InterPro" id="IPR024925">
    <property type="entry name" value="Malonyl_CoA-ACP_transAc"/>
</dbReference>
<dbReference type="EC" id="2.3.1.39" evidence="2"/>